<dbReference type="GO" id="GO:0004843">
    <property type="term" value="F:cysteine-type deubiquitinase activity"/>
    <property type="evidence" value="ECO:0007669"/>
    <property type="project" value="UniProtKB-UniRule"/>
</dbReference>
<feature type="domain" description="USP" evidence="4">
    <location>
        <begin position="150"/>
        <end position="751"/>
    </location>
</feature>
<dbReference type="PANTHER" id="PTHR21646:SF14">
    <property type="entry name" value="FI05488P"/>
    <property type="match status" value="1"/>
</dbReference>
<dbReference type="Pfam" id="PF00443">
    <property type="entry name" value="UCH"/>
    <property type="match status" value="1"/>
</dbReference>
<evidence type="ECO:0000256" key="1">
    <source>
        <dbReference type="ARBA" id="ARBA00000707"/>
    </source>
</evidence>
<name>A0AAV6U3X6_9ARAC</name>
<organism evidence="5 6">
    <name type="scientific">Oedothorax gibbosus</name>
    <dbReference type="NCBI Taxonomy" id="931172"/>
    <lineage>
        <taxon>Eukaryota</taxon>
        <taxon>Metazoa</taxon>
        <taxon>Ecdysozoa</taxon>
        <taxon>Arthropoda</taxon>
        <taxon>Chelicerata</taxon>
        <taxon>Arachnida</taxon>
        <taxon>Araneae</taxon>
        <taxon>Araneomorphae</taxon>
        <taxon>Entelegynae</taxon>
        <taxon>Araneoidea</taxon>
        <taxon>Linyphiidae</taxon>
        <taxon>Erigoninae</taxon>
        <taxon>Oedothorax</taxon>
    </lineage>
</organism>
<dbReference type="AlphaFoldDB" id="A0AAV6U3X6"/>
<keyword evidence="2" id="KW-0833">Ubl conjugation pathway</keyword>
<evidence type="ECO:0000313" key="5">
    <source>
        <dbReference type="EMBL" id="KAG8178699.1"/>
    </source>
</evidence>
<protein>
    <recommendedName>
        <fullName evidence="2">Ubiquitin carboxyl-terminal hydrolase</fullName>
        <ecNumber evidence="2">3.4.19.12</ecNumber>
    </recommendedName>
</protein>
<dbReference type="InterPro" id="IPR028889">
    <property type="entry name" value="USP"/>
</dbReference>
<evidence type="ECO:0000256" key="2">
    <source>
        <dbReference type="RuleBase" id="RU366025"/>
    </source>
</evidence>
<comment type="catalytic activity">
    <reaction evidence="1 2">
        <text>Thiol-dependent hydrolysis of ester, thioester, amide, peptide and isopeptide bonds formed by the C-terminal Gly of ubiquitin (a 76-residue protein attached to proteins as an intracellular targeting signal).</text>
        <dbReference type="EC" id="3.4.19.12"/>
    </reaction>
</comment>
<reference evidence="5 6" key="1">
    <citation type="journal article" date="2022" name="Nat. Ecol. Evol.">
        <title>A masculinizing supergene underlies an exaggerated male reproductive morph in a spider.</title>
        <authorList>
            <person name="Hendrickx F."/>
            <person name="De Corte Z."/>
            <person name="Sonet G."/>
            <person name="Van Belleghem S.M."/>
            <person name="Kostlbacher S."/>
            <person name="Vangestel C."/>
        </authorList>
    </citation>
    <scope>NUCLEOTIDE SEQUENCE [LARGE SCALE GENOMIC DNA]</scope>
    <source>
        <strain evidence="5">W744_W776</strain>
    </source>
</reference>
<dbReference type="Gene3D" id="3.90.70.10">
    <property type="entry name" value="Cysteine proteinases"/>
    <property type="match status" value="2"/>
</dbReference>
<dbReference type="EMBL" id="JAFNEN010000675">
    <property type="protein sequence ID" value="KAG8178699.1"/>
    <property type="molecule type" value="Genomic_DNA"/>
</dbReference>
<dbReference type="CDD" id="cd02674">
    <property type="entry name" value="Peptidase_C19R"/>
    <property type="match status" value="1"/>
</dbReference>
<keyword evidence="2" id="KW-0645">Protease</keyword>
<dbReference type="PROSITE" id="PS50235">
    <property type="entry name" value="USP_3"/>
    <property type="match status" value="1"/>
</dbReference>
<dbReference type="InterPro" id="IPR018200">
    <property type="entry name" value="USP_CS"/>
</dbReference>
<evidence type="ECO:0000256" key="3">
    <source>
        <dbReference type="SAM" id="MobiDB-lite"/>
    </source>
</evidence>
<dbReference type="Proteomes" id="UP000827092">
    <property type="component" value="Unassembled WGS sequence"/>
</dbReference>
<dbReference type="GO" id="GO:0006508">
    <property type="term" value="P:proteolysis"/>
    <property type="evidence" value="ECO:0007669"/>
    <property type="project" value="UniProtKB-KW"/>
</dbReference>
<comment type="caution">
    <text evidence="5">The sequence shown here is derived from an EMBL/GenBank/DDBJ whole genome shotgun (WGS) entry which is preliminary data.</text>
</comment>
<feature type="region of interest" description="Disordered" evidence="3">
    <location>
        <begin position="855"/>
        <end position="880"/>
    </location>
</feature>
<dbReference type="InterPro" id="IPR038765">
    <property type="entry name" value="Papain-like_cys_pep_sf"/>
</dbReference>
<proteinExistence type="inferred from homology"/>
<dbReference type="GO" id="GO:0016579">
    <property type="term" value="P:protein deubiquitination"/>
    <property type="evidence" value="ECO:0007669"/>
    <property type="project" value="InterPro"/>
</dbReference>
<keyword evidence="2" id="KW-0378">Hydrolase</keyword>
<dbReference type="PANTHER" id="PTHR21646">
    <property type="entry name" value="UBIQUITIN CARBOXYL-TERMINAL HYDROLASE"/>
    <property type="match status" value="1"/>
</dbReference>
<comment type="similarity">
    <text evidence="2">Belongs to the peptidase C19 family.</text>
</comment>
<feature type="compositionally biased region" description="Pro residues" evidence="3">
    <location>
        <begin position="861"/>
        <end position="870"/>
    </location>
</feature>
<dbReference type="InterPro" id="IPR050185">
    <property type="entry name" value="Ub_carboxyl-term_hydrolase"/>
</dbReference>
<dbReference type="SUPFAM" id="SSF54001">
    <property type="entry name" value="Cysteine proteinases"/>
    <property type="match status" value="1"/>
</dbReference>
<accession>A0AAV6U3X6</accession>
<dbReference type="PROSITE" id="PS00972">
    <property type="entry name" value="USP_1"/>
    <property type="match status" value="1"/>
</dbReference>
<evidence type="ECO:0000313" key="6">
    <source>
        <dbReference type="Proteomes" id="UP000827092"/>
    </source>
</evidence>
<keyword evidence="2" id="KW-0788">Thiol protease</keyword>
<keyword evidence="6" id="KW-1185">Reference proteome</keyword>
<dbReference type="InterPro" id="IPR001394">
    <property type="entry name" value="Peptidase_C19_UCH"/>
</dbReference>
<evidence type="ECO:0000259" key="4">
    <source>
        <dbReference type="PROSITE" id="PS50235"/>
    </source>
</evidence>
<dbReference type="EC" id="3.4.19.12" evidence="2"/>
<sequence length="880" mass="100583">MSNQQYAECSRSVSEGDLIGVDKRKLKHFDDNETNEDKQVFFTLPRWMSGRKKRNKIKYVKIDVPFSSSQDAKPVLQNGFPKNAHKEERPSTFIRKLFRSNSFFSSSSNSASKHLVTKNSPVLDARSSSAFNFHSFDCGEYFKDKCPAVCGISNHGNTCFMNAVVQCLSNTDTFAEYFVADHFRIDLARRNKRHSKRYGTKGEVTEQLGLLLKSLWSCQYYAQVSNKFKTTVAKFGAQYEGNDQHDAQEFLLWLLDKVHEDLNVASKEKYKKTKGTNGRTDEDIAAEMLANHLRCNSSFIHDLLQGQMKSSLCCLGCGRHSNTFDPYLCVSLPIPQTHNVPLYLHLVYLNEKIRMTKVGLFVDSQATVAELREKLNVHFGTSKDNLLLLEVIDGQFRRTFKNSDLVTSFKDSQGLYAIETPAKSKNVSMESEHILLVLINKIEKEEGECEILWRPFIVDLSREVNYEELKKEVFITIDHLFKGNLEKDLQAFFSIFVVDEKGISEEISSSVDMPLYMPVIDTALLKCHCNVPHVKIYINWKIEAKELLQSELEFCEEHPSVETLMNSKKQSTDVSLQQCFDLYFNEEKLGNEDAWMCSYCRHRLPCVKTLSLWTIPDVFIVHLKRFRQSSSQRMKITTFVEFPFHGLDMNPYVATRNQAAQQMHNNTLASLAFWSPWKRSRCRPYSRIDDNVYELYAVCNHHGSMQGGHYTAYCRNPINGHWYHFDDNKVQEVSSSEVLSSDAYILFYQRSSLMSHSCASSSSSGYSSASSVGPDHWAFQMSSFFRDFPVSSKSSDSLYDVGKTASLDRRTLSSHRNMERSLKTYSTLSHSASTKAAKKDLVEDNAAPKPQECLKPLTIEAPPPPPPPPATRHYWTVTSV</sequence>
<dbReference type="PROSITE" id="PS00973">
    <property type="entry name" value="USP_2"/>
    <property type="match status" value="1"/>
</dbReference>
<gene>
    <name evidence="5" type="ORF">JTE90_011625</name>
</gene>